<dbReference type="PROSITE" id="PS00036">
    <property type="entry name" value="BZIP_BASIC"/>
    <property type="match status" value="1"/>
</dbReference>
<feature type="compositionally biased region" description="Basic and acidic residues" evidence="3">
    <location>
        <begin position="163"/>
        <end position="190"/>
    </location>
</feature>
<evidence type="ECO:0000259" key="4">
    <source>
        <dbReference type="PROSITE" id="PS50217"/>
    </source>
</evidence>
<dbReference type="InterPro" id="IPR050936">
    <property type="entry name" value="AP-1-like"/>
</dbReference>
<dbReference type="PROSITE" id="PS50217">
    <property type="entry name" value="BZIP"/>
    <property type="match status" value="1"/>
</dbReference>
<organism evidence="5 6">
    <name type="scientific">Rhodotorula paludigena</name>
    <dbReference type="NCBI Taxonomy" id="86838"/>
    <lineage>
        <taxon>Eukaryota</taxon>
        <taxon>Fungi</taxon>
        <taxon>Dikarya</taxon>
        <taxon>Basidiomycota</taxon>
        <taxon>Pucciniomycotina</taxon>
        <taxon>Microbotryomycetes</taxon>
        <taxon>Sporidiobolales</taxon>
        <taxon>Sporidiobolaceae</taxon>
        <taxon>Rhodotorula</taxon>
    </lineage>
</organism>
<evidence type="ECO:0000313" key="6">
    <source>
        <dbReference type="Proteomes" id="UP001342314"/>
    </source>
</evidence>
<dbReference type="PANTHER" id="PTHR40621:SF6">
    <property type="entry name" value="AP-1-LIKE TRANSCRIPTION FACTOR YAP1-RELATED"/>
    <property type="match status" value="1"/>
</dbReference>
<gene>
    <name evidence="5" type="ORF">Rhopal_005672-T1</name>
</gene>
<feature type="compositionally biased region" description="Low complexity" evidence="3">
    <location>
        <begin position="114"/>
        <end position="123"/>
    </location>
</feature>
<evidence type="ECO:0000313" key="5">
    <source>
        <dbReference type="EMBL" id="GJN92637.1"/>
    </source>
</evidence>
<comment type="caution">
    <text evidence="5">The sequence shown here is derived from an EMBL/GenBank/DDBJ whole genome shotgun (WGS) entry which is preliminary data.</text>
</comment>
<keyword evidence="2" id="KW-0539">Nucleus</keyword>
<dbReference type="AlphaFoldDB" id="A0AAV5GTE3"/>
<feature type="compositionally biased region" description="Polar residues" evidence="3">
    <location>
        <begin position="285"/>
        <end position="294"/>
    </location>
</feature>
<accession>A0AAV5GTE3</accession>
<feature type="compositionally biased region" description="Low complexity" evidence="3">
    <location>
        <begin position="78"/>
        <end position="94"/>
    </location>
</feature>
<keyword evidence="6" id="KW-1185">Reference proteome</keyword>
<feature type="domain" description="BZIP" evidence="4">
    <location>
        <begin position="187"/>
        <end position="246"/>
    </location>
</feature>
<feature type="compositionally biased region" description="Basic and acidic residues" evidence="3">
    <location>
        <begin position="199"/>
        <end position="210"/>
    </location>
</feature>
<sequence>MDDWISQQSYLAQSESPQDCAHRLAAPAPAPNVLTRVPRPADLASLQSFLDGKQDISVNTLFPQNARLNEPSSPEVTSSGGSDSASPASSSGLAPAPPAQPARGRRSDVSDQHAAASAAGAGATQHDKRKSAATALGAVKDSRRGAAAAQQGHHSHPSGVDGELERSESPEDDSRGDGKGAKGKTSERRRAQNRQAQRNFRERKEKHLKDLEERVVSLEQLSKDQDAENAALKQLLENLQNENERLKVYETAFTFDYSKDATGMPQADQFNPAAAASQRLPTPPQSTHANSLDPNASFDGASSVGNDSFKFDTSLLGASTSSSSPLGGAYSTAPVSTAPVLDDSLFLGSAFAASPLSSVGGAGSNASLPTPPSATSSGMSPGASDLFTAYRDPLALLGMEPPALTTLGDFDALFAATPSSAAAASLPSPGAFLAATAASSLPSLTSSAATSSAPSPEDPLAQFLNVSPSPLSSGASPASTSSFVPPAFATSFAGAVGGAVPHDPATLEKYKPCQYTLKGEKYEFDVDGLCSEMKLKATCQEAARQALKSAMAEDAAASRRTYPAAQL</sequence>
<reference evidence="5 6" key="1">
    <citation type="submission" date="2021-12" db="EMBL/GenBank/DDBJ databases">
        <title>High titer production of polyol ester of fatty acids by Rhodotorula paludigena BS15 towards product separation-free biomass refinery.</title>
        <authorList>
            <person name="Mano J."/>
            <person name="Ono H."/>
            <person name="Tanaka T."/>
            <person name="Naito K."/>
            <person name="Sushida H."/>
            <person name="Ike M."/>
            <person name="Tokuyasu K."/>
            <person name="Kitaoka M."/>
        </authorList>
    </citation>
    <scope>NUCLEOTIDE SEQUENCE [LARGE SCALE GENOMIC DNA]</scope>
    <source>
        <strain evidence="5 6">BS15</strain>
    </source>
</reference>
<protein>
    <recommendedName>
        <fullName evidence="4">BZIP domain-containing protein</fullName>
    </recommendedName>
</protein>
<dbReference type="SMART" id="SM00338">
    <property type="entry name" value="BRLZ"/>
    <property type="match status" value="1"/>
</dbReference>
<name>A0AAV5GTE3_9BASI</name>
<proteinExistence type="predicted"/>
<dbReference type="GO" id="GO:0000976">
    <property type="term" value="F:transcription cis-regulatory region binding"/>
    <property type="evidence" value="ECO:0007669"/>
    <property type="project" value="InterPro"/>
</dbReference>
<feature type="region of interest" description="Disordered" evidence="3">
    <location>
        <begin position="273"/>
        <end position="299"/>
    </location>
</feature>
<evidence type="ECO:0000256" key="1">
    <source>
        <dbReference type="ARBA" id="ARBA00004123"/>
    </source>
</evidence>
<dbReference type="InterPro" id="IPR004827">
    <property type="entry name" value="bZIP"/>
</dbReference>
<feature type="compositionally biased region" description="Low complexity" evidence="3">
    <location>
        <begin position="364"/>
        <end position="377"/>
    </location>
</feature>
<feature type="region of interest" description="Disordered" evidence="3">
    <location>
        <begin position="361"/>
        <end position="380"/>
    </location>
</feature>
<dbReference type="PANTHER" id="PTHR40621">
    <property type="entry name" value="TRANSCRIPTION FACTOR KAPC-RELATED"/>
    <property type="match status" value="1"/>
</dbReference>
<dbReference type="Gene3D" id="1.20.5.170">
    <property type="match status" value="1"/>
</dbReference>
<feature type="region of interest" description="Disordered" evidence="3">
    <location>
        <begin position="445"/>
        <end position="466"/>
    </location>
</feature>
<dbReference type="Proteomes" id="UP001342314">
    <property type="component" value="Unassembled WGS sequence"/>
</dbReference>
<comment type="subcellular location">
    <subcellularLocation>
        <location evidence="1">Nucleus</location>
    </subcellularLocation>
</comment>
<feature type="compositionally biased region" description="Polar residues" evidence="3">
    <location>
        <begin position="64"/>
        <end position="77"/>
    </location>
</feature>
<dbReference type="SUPFAM" id="SSF57959">
    <property type="entry name" value="Leucine zipper domain"/>
    <property type="match status" value="1"/>
</dbReference>
<dbReference type="GO" id="GO:0090575">
    <property type="term" value="C:RNA polymerase II transcription regulator complex"/>
    <property type="evidence" value="ECO:0007669"/>
    <property type="project" value="TreeGrafter"/>
</dbReference>
<feature type="compositionally biased region" description="Low complexity" evidence="3">
    <location>
        <begin position="445"/>
        <end position="455"/>
    </location>
</feature>
<dbReference type="EMBL" id="BQKY01000011">
    <property type="protein sequence ID" value="GJN92637.1"/>
    <property type="molecule type" value="Genomic_DNA"/>
</dbReference>
<feature type="region of interest" description="Disordered" evidence="3">
    <location>
        <begin position="64"/>
        <end position="210"/>
    </location>
</feature>
<evidence type="ECO:0000256" key="2">
    <source>
        <dbReference type="ARBA" id="ARBA00023242"/>
    </source>
</evidence>
<dbReference type="CDD" id="cd14688">
    <property type="entry name" value="bZIP_YAP"/>
    <property type="match status" value="1"/>
</dbReference>
<dbReference type="GO" id="GO:0001228">
    <property type="term" value="F:DNA-binding transcription activator activity, RNA polymerase II-specific"/>
    <property type="evidence" value="ECO:0007669"/>
    <property type="project" value="TreeGrafter"/>
</dbReference>
<dbReference type="InterPro" id="IPR046347">
    <property type="entry name" value="bZIP_sf"/>
</dbReference>
<evidence type="ECO:0000256" key="3">
    <source>
        <dbReference type="SAM" id="MobiDB-lite"/>
    </source>
</evidence>